<dbReference type="AlphaFoldDB" id="A0AAV8A4S0"/>
<dbReference type="InterPro" id="IPR006900">
    <property type="entry name" value="Sec23/24_helical_dom"/>
</dbReference>
<gene>
    <name evidence="17" type="ORF">M0812_00224</name>
</gene>
<dbReference type="EMBL" id="JANTQA010000015">
    <property type="protein sequence ID" value="KAJ3447752.1"/>
    <property type="molecule type" value="Genomic_DNA"/>
</dbReference>
<dbReference type="PANTHER" id="PTHR13803">
    <property type="entry name" value="SEC24-RELATED PROTEIN"/>
    <property type="match status" value="1"/>
</dbReference>
<keyword evidence="11" id="KW-0472">Membrane</keyword>
<dbReference type="Proteomes" id="UP001146793">
    <property type="component" value="Unassembled WGS sequence"/>
</dbReference>
<dbReference type="Pfam" id="PF04810">
    <property type="entry name" value="zf-Sec23_Sec24"/>
    <property type="match status" value="1"/>
</dbReference>
<evidence type="ECO:0000256" key="4">
    <source>
        <dbReference type="ARBA" id="ARBA00008334"/>
    </source>
</evidence>
<dbReference type="GO" id="GO:0006886">
    <property type="term" value="P:intracellular protein transport"/>
    <property type="evidence" value="ECO:0007669"/>
    <property type="project" value="InterPro"/>
</dbReference>
<evidence type="ECO:0000259" key="12">
    <source>
        <dbReference type="Pfam" id="PF00626"/>
    </source>
</evidence>
<keyword evidence="7" id="KW-0256">Endoplasmic reticulum</keyword>
<organism evidence="17 18">
    <name type="scientific">Anaeramoeba flamelloides</name>
    <dbReference type="NCBI Taxonomy" id="1746091"/>
    <lineage>
        <taxon>Eukaryota</taxon>
        <taxon>Metamonada</taxon>
        <taxon>Anaeramoebidae</taxon>
        <taxon>Anaeramoeba</taxon>
    </lineage>
</organism>
<evidence type="ECO:0000256" key="1">
    <source>
        <dbReference type="ARBA" id="ARBA00004394"/>
    </source>
</evidence>
<dbReference type="InterPro" id="IPR012990">
    <property type="entry name" value="Beta-sandwich_Sec23_24"/>
</dbReference>
<name>A0AAV8A4S0_9EUKA</name>
<dbReference type="GO" id="GO:0030127">
    <property type="term" value="C:COPII vesicle coat"/>
    <property type="evidence" value="ECO:0007669"/>
    <property type="project" value="InterPro"/>
</dbReference>
<keyword evidence="8" id="KW-0931">ER-Golgi transport</keyword>
<evidence type="ECO:0000256" key="3">
    <source>
        <dbReference type="ARBA" id="ARBA00004586"/>
    </source>
</evidence>
<evidence type="ECO:0000256" key="7">
    <source>
        <dbReference type="ARBA" id="ARBA00022824"/>
    </source>
</evidence>
<dbReference type="InterPro" id="IPR036465">
    <property type="entry name" value="vWFA_dom_sf"/>
</dbReference>
<comment type="subcellular location">
    <subcellularLocation>
        <location evidence="2">Cytoplasm</location>
    </subcellularLocation>
    <subcellularLocation>
        <location evidence="3">Endoplasmic reticulum membrane</location>
    </subcellularLocation>
    <subcellularLocation>
        <location evidence="1">Golgi apparatus membrane</location>
    </subcellularLocation>
</comment>
<evidence type="ECO:0000259" key="14">
    <source>
        <dbReference type="Pfam" id="PF04811"/>
    </source>
</evidence>
<feature type="domain" description="Sec23/Sec24 helical" evidence="15">
    <location>
        <begin position="533"/>
        <end position="642"/>
    </location>
</feature>
<dbReference type="SUPFAM" id="SSF82754">
    <property type="entry name" value="C-terminal, gelsolin-like domain of Sec23/24"/>
    <property type="match status" value="1"/>
</dbReference>
<dbReference type="Gene3D" id="3.40.20.10">
    <property type="entry name" value="Severin"/>
    <property type="match status" value="1"/>
</dbReference>
<evidence type="ECO:0000256" key="11">
    <source>
        <dbReference type="ARBA" id="ARBA00023136"/>
    </source>
</evidence>
<dbReference type="SUPFAM" id="SSF82919">
    <property type="entry name" value="Zn-finger domain of Sec23/24"/>
    <property type="match status" value="1"/>
</dbReference>
<protein>
    <submittedName>
        <fullName evidence="17">Sec24-related protein</fullName>
    </submittedName>
</protein>
<dbReference type="Gene3D" id="1.20.120.730">
    <property type="entry name" value="Sec23/Sec24 helical domain"/>
    <property type="match status" value="1"/>
</dbReference>
<comment type="similarity">
    <text evidence="4">Belongs to the SEC23/SEC24 family. SEC24 subfamily.</text>
</comment>
<reference evidence="17" key="1">
    <citation type="submission" date="2022-08" db="EMBL/GenBank/DDBJ databases">
        <title>Novel sulphate-reducing endosymbionts in the free-living metamonad Anaeramoeba.</title>
        <authorList>
            <person name="Jerlstrom-Hultqvist J."/>
            <person name="Cepicka I."/>
            <person name="Gallot-Lavallee L."/>
            <person name="Salas-Leiva D."/>
            <person name="Curtis B.A."/>
            <person name="Zahonova K."/>
            <person name="Pipaliya S."/>
            <person name="Dacks J."/>
            <person name="Roger A.J."/>
        </authorList>
    </citation>
    <scope>NUCLEOTIDE SEQUENCE</scope>
    <source>
        <strain evidence="17">Busselton2</strain>
    </source>
</reference>
<evidence type="ECO:0000256" key="10">
    <source>
        <dbReference type="ARBA" id="ARBA00023034"/>
    </source>
</evidence>
<dbReference type="PANTHER" id="PTHR13803:SF39">
    <property type="entry name" value="SECRETORY 24AB, ISOFORM A"/>
    <property type="match status" value="1"/>
</dbReference>
<dbReference type="GO" id="GO:0005789">
    <property type="term" value="C:endoplasmic reticulum membrane"/>
    <property type="evidence" value="ECO:0007669"/>
    <property type="project" value="UniProtKB-SubCell"/>
</dbReference>
<dbReference type="SUPFAM" id="SSF81811">
    <property type="entry name" value="Helical domain of Sec23/24"/>
    <property type="match status" value="1"/>
</dbReference>
<evidence type="ECO:0000256" key="9">
    <source>
        <dbReference type="ARBA" id="ARBA00022927"/>
    </source>
</evidence>
<feature type="domain" description="Sec23/Sec24 trunk" evidence="14">
    <location>
        <begin position="172"/>
        <end position="429"/>
    </location>
</feature>
<dbReference type="Pfam" id="PF08033">
    <property type="entry name" value="Sec23_BS"/>
    <property type="match status" value="1"/>
</dbReference>
<dbReference type="InterPro" id="IPR006895">
    <property type="entry name" value="Znf_Sec23_Sec24"/>
</dbReference>
<dbReference type="InterPro" id="IPR029006">
    <property type="entry name" value="ADF-H/Gelsolin-like_dom_sf"/>
</dbReference>
<dbReference type="InterPro" id="IPR036174">
    <property type="entry name" value="Znf_Sec23_Sec24_sf"/>
</dbReference>
<evidence type="ECO:0000313" key="17">
    <source>
        <dbReference type="EMBL" id="KAJ3447752.1"/>
    </source>
</evidence>
<dbReference type="InterPro" id="IPR036175">
    <property type="entry name" value="Sec23/24_helical_dom_sf"/>
</dbReference>
<evidence type="ECO:0000259" key="15">
    <source>
        <dbReference type="Pfam" id="PF04815"/>
    </source>
</evidence>
<keyword evidence="5" id="KW-0813">Transport</keyword>
<sequence>MMMWPLYNSYSQKEETKKEKPLSNLNLEPQEMQTKSCSNNYISTSLKTFPKTQDLDLQTKLPLSVTIQPFAERKKEMKNNQDIPVINYGKENFVRCECGGYMNPFVQPNFMSFHYTCPLCGTTSNFPEWWINSNSQSGYQGNNMELNKRVEFSDSVIEFQANSKYQNRQTSDPIYFFLIEISEYTINNNLVALMCKSIKKWIKSKLIDKEASNSQSIKVGIICFHSVVDAILIKKKSKRPEIITLGDLTDYFVPCPTKSCIVKIKTHYKSIYSALQLIPEIYKKKINHQPIKQSKDQQSTSESCLSFALQISFGFLNSVGGKLICLIANRPNLSKGMLRNRENQELVGSKEESTLLNPEKDSIHGQFWKQIAKKFSKYYISVSLFLFPFQYLDIATLAQLTHYTAGELFVYDNLSLQTAHKLRSFQRQLTQLLNREDCWEAIIRTRISSGFSIKQYFTDCLISNDDLLYVPNISPDYSLNIQLQIHSKEIISNYLFIQTVVVYTNQESKRRVRVLSKCIPTTEVIGQILQSIDIQILMNYYVKQSIEEGLKEPLLLIRNNMIHQLKTIFSLWNQTQNEKQYSLNYQNSVKTKSPLPGSLSLYPYFINSFIKNILFTGDKQIKIDTRSNYFYRLRSKPLNEILLILCPLFYRIDNFKWSTKKKEEEIPERLPLTANNLSDDGVFVLTNGVEILFFIGSNAPSSFLSQLFSEINVFQIEQSKLSLLKLNNTINRSIRFFLKMLKKKSSQNIITIIRQGDKNQNKVFDFLIEDQTQFYPSYQQFFEKIIN</sequence>
<dbReference type="SUPFAM" id="SSF53300">
    <property type="entry name" value="vWA-like"/>
    <property type="match status" value="1"/>
</dbReference>
<dbReference type="Gene3D" id="2.60.40.1670">
    <property type="entry name" value="beta-sandwich domain of Sec23/24"/>
    <property type="match status" value="1"/>
</dbReference>
<dbReference type="InterPro" id="IPR006896">
    <property type="entry name" value="Sec23/24_trunk_dom"/>
</dbReference>
<evidence type="ECO:0000259" key="13">
    <source>
        <dbReference type="Pfam" id="PF04810"/>
    </source>
</evidence>
<dbReference type="Gene3D" id="2.30.30.380">
    <property type="entry name" value="Zn-finger domain of Sec23/24"/>
    <property type="match status" value="1"/>
</dbReference>
<dbReference type="InterPro" id="IPR007123">
    <property type="entry name" value="Gelsolin-like_dom"/>
</dbReference>
<evidence type="ECO:0000256" key="8">
    <source>
        <dbReference type="ARBA" id="ARBA00022892"/>
    </source>
</evidence>
<comment type="caution">
    <text evidence="17">The sequence shown here is derived from an EMBL/GenBank/DDBJ whole genome shotgun (WGS) entry which is preliminary data.</text>
</comment>
<evidence type="ECO:0000256" key="2">
    <source>
        <dbReference type="ARBA" id="ARBA00004496"/>
    </source>
</evidence>
<dbReference type="SUPFAM" id="SSF81995">
    <property type="entry name" value="beta-sandwich domain of Sec23/24"/>
    <property type="match status" value="1"/>
</dbReference>
<evidence type="ECO:0000313" key="18">
    <source>
        <dbReference type="Proteomes" id="UP001146793"/>
    </source>
</evidence>
<dbReference type="Pfam" id="PF04811">
    <property type="entry name" value="Sec23_trunk"/>
    <property type="match status" value="1"/>
</dbReference>
<dbReference type="GO" id="GO:0090110">
    <property type="term" value="P:COPII-coated vesicle cargo loading"/>
    <property type="evidence" value="ECO:0007669"/>
    <property type="project" value="TreeGrafter"/>
</dbReference>
<dbReference type="InterPro" id="IPR036180">
    <property type="entry name" value="Gelsolin-like_dom_sf"/>
</dbReference>
<dbReference type="GO" id="GO:0000149">
    <property type="term" value="F:SNARE binding"/>
    <property type="evidence" value="ECO:0007669"/>
    <property type="project" value="TreeGrafter"/>
</dbReference>
<dbReference type="Pfam" id="PF00626">
    <property type="entry name" value="Gelsolin"/>
    <property type="match status" value="1"/>
</dbReference>
<evidence type="ECO:0000256" key="6">
    <source>
        <dbReference type="ARBA" id="ARBA00022490"/>
    </source>
</evidence>
<dbReference type="GO" id="GO:0070971">
    <property type="term" value="C:endoplasmic reticulum exit site"/>
    <property type="evidence" value="ECO:0007669"/>
    <property type="project" value="TreeGrafter"/>
</dbReference>
<dbReference type="GO" id="GO:0008270">
    <property type="term" value="F:zinc ion binding"/>
    <property type="evidence" value="ECO:0007669"/>
    <property type="project" value="InterPro"/>
</dbReference>
<evidence type="ECO:0000256" key="5">
    <source>
        <dbReference type="ARBA" id="ARBA00022448"/>
    </source>
</evidence>
<dbReference type="InterPro" id="IPR050550">
    <property type="entry name" value="SEC23_SEC24_subfamily"/>
</dbReference>
<proteinExistence type="inferred from homology"/>
<dbReference type="Pfam" id="PF04815">
    <property type="entry name" value="Sec23_helical"/>
    <property type="match status" value="1"/>
</dbReference>
<dbReference type="Gene3D" id="3.40.50.410">
    <property type="entry name" value="von Willebrand factor, type A domain"/>
    <property type="match status" value="1"/>
</dbReference>
<accession>A0AAV8A4S0</accession>
<feature type="domain" description="Sec23/Sec24 beta-sandwich" evidence="16">
    <location>
        <begin position="439"/>
        <end position="522"/>
    </location>
</feature>
<keyword evidence="10" id="KW-0333">Golgi apparatus</keyword>
<dbReference type="GO" id="GO:0000139">
    <property type="term" value="C:Golgi membrane"/>
    <property type="evidence" value="ECO:0007669"/>
    <property type="project" value="UniProtKB-SubCell"/>
</dbReference>
<keyword evidence="9" id="KW-0653">Protein transport</keyword>
<feature type="domain" description="Zinc finger Sec23/Sec24-type" evidence="13">
    <location>
        <begin position="94"/>
        <end position="128"/>
    </location>
</feature>
<keyword evidence="6" id="KW-0963">Cytoplasm</keyword>
<feature type="domain" description="Gelsolin-like" evidence="12">
    <location>
        <begin position="667"/>
        <end position="720"/>
    </location>
</feature>
<evidence type="ECO:0000259" key="16">
    <source>
        <dbReference type="Pfam" id="PF08033"/>
    </source>
</evidence>